<organism evidence="3 4">
    <name type="scientific">Ascaris lumbricoides</name>
    <name type="common">Giant roundworm</name>
    <dbReference type="NCBI Taxonomy" id="6252"/>
    <lineage>
        <taxon>Eukaryota</taxon>
        <taxon>Metazoa</taxon>
        <taxon>Ecdysozoa</taxon>
        <taxon>Nematoda</taxon>
        <taxon>Chromadorea</taxon>
        <taxon>Rhabditida</taxon>
        <taxon>Spirurina</taxon>
        <taxon>Ascaridomorpha</taxon>
        <taxon>Ascaridoidea</taxon>
        <taxon>Ascarididae</taxon>
        <taxon>Ascaris</taxon>
    </lineage>
</organism>
<keyword evidence="1" id="KW-0175">Coiled coil</keyword>
<evidence type="ECO:0000313" key="3">
    <source>
        <dbReference type="Proteomes" id="UP000036681"/>
    </source>
</evidence>
<dbReference type="AlphaFoldDB" id="A0A0M3HJU5"/>
<keyword evidence="2" id="KW-0472">Membrane</keyword>
<name>A0A0M3HJU5_ASCLU</name>
<evidence type="ECO:0000313" key="4">
    <source>
        <dbReference type="WBParaSite" id="ALUE_0000179001-mRNA-1"/>
    </source>
</evidence>
<feature type="coiled-coil region" evidence="1">
    <location>
        <begin position="35"/>
        <end position="118"/>
    </location>
</feature>
<sequence>MLRNFVLSYSVPHIFISYSTFSLFSHWIVFQTRLINDLTALKTRLTNENGDLSRQLEDLENQVNSLHRLKAQLMSQLEEARHTAEEEARERQSLAAQVKNLEHENENLRIHADEEAEVCIIDRSFI</sequence>
<accession>A0A0M3HJU5</accession>
<evidence type="ECO:0000256" key="1">
    <source>
        <dbReference type="SAM" id="Coils"/>
    </source>
</evidence>
<protein>
    <submittedName>
        <fullName evidence="4">HAP1 N-terminal domain-containing protein</fullName>
    </submittedName>
</protein>
<reference evidence="4" key="1">
    <citation type="submission" date="2017-02" db="UniProtKB">
        <authorList>
            <consortium name="WormBaseParasite"/>
        </authorList>
    </citation>
    <scope>IDENTIFICATION</scope>
</reference>
<keyword evidence="2" id="KW-0812">Transmembrane</keyword>
<dbReference type="Gene3D" id="1.20.5.1160">
    <property type="entry name" value="Vasodilator-stimulated phosphoprotein"/>
    <property type="match status" value="1"/>
</dbReference>
<dbReference type="Proteomes" id="UP000036681">
    <property type="component" value="Unplaced"/>
</dbReference>
<evidence type="ECO:0000256" key="2">
    <source>
        <dbReference type="SAM" id="Phobius"/>
    </source>
</evidence>
<dbReference type="SUPFAM" id="SSF90257">
    <property type="entry name" value="Myosin rod fragments"/>
    <property type="match status" value="1"/>
</dbReference>
<feature type="transmembrane region" description="Helical" evidence="2">
    <location>
        <begin position="6"/>
        <end position="29"/>
    </location>
</feature>
<keyword evidence="3" id="KW-1185">Reference proteome</keyword>
<proteinExistence type="predicted"/>
<dbReference type="WBParaSite" id="ALUE_0000179001-mRNA-1">
    <property type="protein sequence ID" value="ALUE_0000179001-mRNA-1"/>
    <property type="gene ID" value="ALUE_0000179001"/>
</dbReference>
<keyword evidence="2" id="KW-1133">Transmembrane helix</keyword>